<evidence type="ECO:0000256" key="1">
    <source>
        <dbReference type="ARBA" id="ARBA00008857"/>
    </source>
</evidence>
<dbReference type="AlphaFoldDB" id="A0A0A1YQY1"/>
<dbReference type="GO" id="GO:0006310">
    <property type="term" value="P:DNA recombination"/>
    <property type="evidence" value="ECO:0007669"/>
    <property type="project" value="UniProtKB-KW"/>
</dbReference>
<dbReference type="GO" id="GO:0015074">
    <property type="term" value="P:DNA integration"/>
    <property type="evidence" value="ECO:0007669"/>
    <property type="project" value="UniProtKB-KW"/>
</dbReference>
<comment type="similarity">
    <text evidence="1">Belongs to the 'phage' integrase family.</text>
</comment>
<dbReference type="GO" id="GO:0003677">
    <property type="term" value="F:DNA binding"/>
    <property type="evidence" value="ECO:0007669"/>
    <property type="project" value="UniProtKB-KW"/>
</dbReference>
<dbReference type="InterPro" id="IPR050090">
    <property type="entry name" value="Tyrosine_recombinase_XerCD"/>
</dbReference>
<dbReference type="SUPFAM" id="SSF56349">
    <property type="entry name" value="DNA breaking-rejoining enzymes"/>
    <property type="match status" value="1"/>
</dbReference>
<sequence length="436" mass="50037">MQCTNILTLTVPQHPGFNSAIIAFQLQSLLNDPGQLSTLLERIPNPPTSSPDLSMSIQMAADKMIWDYTVKGTWKHGTAYKYASQLRQIVEFLGKDRLVHSLNLADLTNLQETLSKKKKNTRALVPLDELDLINTGVEEIVRGETAHRYFNLLKQFMTYCAHKKWVIKLPLNEVMLPPLSKQQRHYKTFSPLELQGVFHSRIYTTQATENFRWTPFSYCFWLPLLGAFTGARPGELCQLYAGDIFKSAGVWVIRITDEGPDQRLKTVFSAREIPIHPTLVDIGFLDFVAMRQKEGGRYRPLFPELPYDKKHGFARTASRWFSGQGANDHGYLPECGFYKGMGACLYSFRHTFVNTLRNGVGAQELMIKMLVGHGTNDDTTTNYGEELSLPRRQETIAKVNFDVDLSHISWENYQKLQQRKPHCHKEKRRAPDPRRR</sequence>
<dbReference type="PANTHER" id="PTHR30349">
    <property type="entry name" value="PHAGE INTEGRASE-RELATED"/>
    <property type="match status" value="1"/>
</dbReference>
<evidence type="ECO:0008006" key="8">
    <source>
        <dbReference type="Google" id="ProtNLM"/>
    </source>
</evidence>
<accession>A0A0A1YQY1</accession>
<evidence type="ECO:0000256" key="3">
    <source>
        <dbReference type="ARBA" id="ARBA00023125"/>
    </source>
</evidence>
<keyword evidence="3" id="KW-0238">DNA-binding</keyword>
<gene>
    <name evidence="6" type="ORF">TMS3_0107580</name>
</gene>
<evidence type="ECO:0000256" key="5">
    <source>
        <dbReference type="SAM" id="MobiDB-lite"/>
    </source>
</evidence>
<dbReference type="EMBL" id="AWSQ01000001">
    <property type="protein sequence ID" value="KFX71766.1"/>
    <property type="molecule type" value="Genomic_DNA"/>
</dbReference>
<dbReference type="Proteomes" id="UP000030063">
    <property type="component" value="Unassembled WGS sequence"/>
</dbReference>
<dbReference type="InterPro" id="IPR011010">
    <property type="entry name" value="DNA_brk_join_enz"/>
</dbReference>
<name>A0A0A1YQY1_9PSED</name>
<dbReference type="eggNOG" id="COG0582">
    <property type="taxonomic scope" value="Bacteria"/>
</dbReference>
<dbReference type="PANTHER" id="PTHR30349:SF41">
    <property type="entry name" value="INTEGRASE_RECOMBINASE PROTEIN MJ0367-RELATED"/>
    <property type="match status" value="1"/>
</dbReference>
<dbReference type="InterPro" id="IPR013762">
    <property type="entry name" value="Integrase-like_cat_sf"/>
</dbReference>
<dbReference type="CDD" id="cd01184">
    <property type="entry name" value="INT_C_like_1"/>
    <property type="match status" value="1"/>
</dbReference>
<evidence type="ECO:0000313" key="7">
    <source>
        <dbReference type="Proteomes" id="UP000030063"/>
    </source>
</evidence>
<feature type="region of interest" description="Disordered" evidence="5">
    <location>
        <begin position="416"/>
        <end position="436"/>
    </location>
</feature>
<feature type="compositionally biased region" description="Basic residues" evidence="5">
    <location>
        <begin position="417"/>
        <end position="428"/>
    </location>
</feature>
<dbReference type="OrthoDB" id="9784724at2"/>
<proteinExistence type="inferred from homology"/>
<dbReference type="InterPro" id="IPR010998">
    <property type="entry name" value="Integrase_recombinase_N"/>
</dbReference>
<comment type="caution">
    <text evidence="6">The sequence shown here is derived from an EMBL/GenBank/DDBJ whole genome shotgun (WGS) entry which is preliminary data.</text>
</comment>
<reference evidence="6 7" key="1">
    <citation type="journal article" date="2014" name="Genome Announc.">
        <title>Draft Genome Sequence of Petroleum Oil-Degrading Marine Bacterium Pseudomonas taeanensis Strain MS-3, Isolated from a Crude Oil-Contaminated Seashore.</title>
        <authorList>
            <person name="Lee S.Y."/>
            <person name="Kim S.H."/>
            <person name="Lee D.G."/>
            <person name="Shin S."/>
            <person name="Yun S.H."/>
            <person name="Choi C.W."/>
            <person name="Chung Y.H."/>
            <person name="Choi J.S."/>
            <person name="Kahng H.Y."/>
            <person name="Kim S.I."/>
        </authorList>
    </citation>
    <scope>NUCLEOTIDE SEQUENCE [LARGE SCALE GENOMIC DNA]</scope>
    <source>
        <strain evidence="6 7">MS-3</strain>
    </source>
</reference>
<protein>
    <recommendedName>
        <fullName evidence="8">Integrase</fullName>
    </recommendedName>
</protein>
<evidence type="ECO:0000256" key="2">
    <source>
        <dbReference type="ARBA" id="ARBA00022908"/>
    </source>
</evidence>
<dbReference type="Gene3D" id="1.10.443.10">
    <property type="entry name" value="Intergrase catalytic core"/>
    <property type="match status" value="1"/>
</dbReference>
<organism evidence="6 7">
    <name type="scientific">Pseudomonas taeanensis MS-3</name>
    <dbReference type="NCBI Taxonomy" id="1395571"/>
    <lineage>
        <taxon>Bacteria</taxon>
        <taxon>Pseudomonadati</taxon>
        <taxon>Pseudomonadota</taxon>
        <taxon>Gammaproteobacteria</taxon>
        <taxon>Pseudomonadales</taxon>
        <taxon>Pseudomonadaceae</taxon>
        <taxon>Pseudomonas</taxon>
    </lineage>
</organism>
<dbReference type="RefSeq" id="WP_025164621.1">
    <property type="nucleotide sequence ID" value="NZ_AWSQ01000001.1"/>
</dbReference>
<evidence type="ECO:0000256" key="4">
    <source>
        <dbReference type="ARBA" id="ARBA00023172"/>
    </source>
</evidence>
<keyword evidence="7" id="KW-1185">Reference proteome</keyword>
<evidence type="ECO:0000313" key="6">
    <source>
        <dbReference type="EMBL" id="KFX71766.1"/>
    </source>
</evidence>
<keyword evidence="4" id="KW-0233">DNA recombination</keyword>
<dbReference type="Gene3D" id="1.10.150.130">
    <property type="match status" value="1"/>
</dbReference>
<dbReference type="STRING" id="1395571.TMS3_0107580"/>
<keyword evidence="2" id="KW-0229">DNA integration</keyword>